<feature type="domain" description="LptD C-terminal" evidence="2">
    <location>
        <begin position="330"/>
        <end position="707"/>
    </location>
</feature>
<evidence type="ECO:0000313" key="4">
    <source>
        <dbReference type="Proteomes" id="UP001162802"/>
    </source>
</evidence>
<protein>
    <recommendedName>
        <fullName evidence="1">LPS-assembly protein LptD</fullName>
    </recommendedName>
</protein>
<proteinExistence type="inferred from homology"/>
<sequence length="781" mass="86008" precursor="true">MLPAASSPLQAIFSRLRPVSLNALTLALATGGAAALLPASAAAQDLTRTPGTAPITEAPPEPAPATEEAVPVAFEADVVEYDENGESVTASGNVVLRRDGQSVRADSVTWNRTSGKILATGNVRLVDERGNQVFSDEVELTDELKTGMLANLLLVLREGGRLAAKDGQRLGNGDVILNHAAYTGCSVVGRGDCPKEPTWKVVAKSVTYSEAEQRVRFSDARLELFGTVQLPLLGLTISTDGDAVSGFLIPDLRSSPSNGIEVGIPYYWKIDKNRDITGTLHLFTESAPMGSVEYRALTDKGAYQITGYATSSERIPIYGSTGSPTGSSAFRGYVEANGKFQLSEHWSVTGFLRRATDRTFLRRYDISRDDRLRSLVELERIDAKSYLSIAGYATQTMQSTRDQGQIPIALPAIDYRRRFKDPVAGGRIETQLNALALTRTDGQDTQRAFASAQWSRREVTGMGQVVTATGLVRGDLYHSDENYNTNTLLYRGQPGWQTRGVALAALDVEWPMVGEVFGGHQVLTPRVQFVAAPDTRNLSIPNEDARAIELETSNLFALNRFPGYDRIEDGTRMTYGLDWRFERSRWRITSQIGQSIRMSGDDNIAPDGTGFTGTFSDIVGRTELRYRNFVRLIHRFRLDKSSLAVRRNEIDAVIGNSKTYLEVGYTDLNRNIYTVDLPDDSELGRVEDLRDRQELRAAGRVAFARHWSLFGSAVINLTDASEDPVSGSDGFQPLRTRFGASYEDDCLRVGFTWRRDYVSNGDARRGNSFLISFSLKNIGLH</sequence>
<dbReference type="InterPro" id="IPR007543">
    <property type="entry name" value="LptD_C"/>
</dbReference>
<comment type="caution">
    <text evidence="3">The sequence shown here is derived from an EMBL/GenBank/DDBJ whole genome shotgun (WGS) entry which is preliminary data.</text>
</comment>
<dbReference type="Pfam" id="PF04453">
    <property type="entry name" value="LptD"/>
    <property type="match status" value="1"/>
</dbReference>
<keyword evidence="4" id="KW-1185">Reference proteome</keyword>
<comment type="caution">
    <text evidence="1">Lacks conserved residue(s) required for the propagation of feature annotation.</text>
</comment>
<evidence type="ECO:0000256" key="1">
    <source>
        <dbReference type="HAMAP-Rule" id="MF_01411"/>
    </source>
</evidence>
<feature type="signal peptide" evidence="1">
    <location>
        <begin position="1"/>
        <end position="43"/>
    </location>
</feature>
<dbReference type="InterPro" id="IPR050218">
    <property type="entry name" value="LptD"/>
</dbReference>
<evidence type="ECO:0000313" key="3">
    <source>
        <dbReference type="EMBL" id="MCJ1959214.1"/>
    </source>
</evidence>
<dbReference type="HAMAP" id="MF_01411">
    <property type="entry name" value="LPS_assembly_LptD"/>
    <property type="match status" value="1"/>
</dbReference>
<organism evidence="3 4">
    <name type="scientific">Novosphingobium mangrovi</name>
    <name type="common">ex Hu et al. 2023</name>
    <dbReference type="NCBI Taxonomy" id="2930094"/>
    <lineage>
        <taxon>Bacteria</taxon>
        <taxon>Pseudomonadati</taxon>
        <taxon>Pseudomonadota</taxon>
        <taxon>Alphaproteobacteria</taxon>
        <taxon>Sphingomonadales</taxon>
        <taxon>Sphingomonadaceae</taxon>
        <taxon>Novosphingobium</taxon>
    </lineage>
</organism>
<keyword evidence="1" id="KW-0732">Signal</keyword>
<comment type="subunit">
    <text evidence="1">Component of the lipopolysaccharide transport and assembly complex.</text>
</comment>
<dbReference type="EMBL" id="JALHAT010000001">
    <property type="protein sequence ID" value="MCJ1959214.1"/>
    <property type="molecule type" value="Genomic_DNA"/>
</dbReference>
<gene>
    <name evidence="1 3" type="primary">lptD</name>
    <name evidence="3" type="ORF">MTR65_00785</name>
</gene>
<keyword evidence="1" id="KW-0998">Cell outer membrane</keyword>
<feature type="chain" id="PRO_5044942125" description="LPS-assembly protein LptD" evidence="1">
    <location>
        <begin position="44"/>
        <end position="781"/>
    </location>
</feature>
<comment type="function">
    <text evidence="1">Involved in the assembly of lipopolysaccharide (LPS) at the surface of the outer membrane.</text>
</comment>
<keyword evidence="1" id="KW-0472">Membrane</keyword>
<dbReference type="PANTHER" id="PTHR30189">
    <property type="entry name" value="LPS-ASSEMBLY PROTEIN"/>
    <property type="match status" value="1"/>
</dbReference>
<dbReference type="Proteomes" id="UP001162802">
    <property type="component" value="Unassembled WGS sequence"/>
</dbReference>
<comment type="similarity">
    <text evidence="1">Belongs to the LptD family.</text>
</comment>
<evidence type="ECO:0000259" key="2">
    <source>
        <dbReference type="Pfam" id="PF04453"/>
    </source>
</evidence>
<dbReference type="RefSeq" id="WP_243796350.1">
    <property type="nucleotide sequence ID" value="NZ_JALHAT010000001.1"/>
</dbReference>
<dbReference type="PANTHER" id="PTHR30189:SF1">
    <property type="entry name" value="LPS-ASSEMBLY PROTEIN LPTD"/>
    <property type="match status" value="1"/>
</dbReference>
<name>A0ABT0A7N5_9SPHN</name>
<reference evidence="3" key="1">
    <citation type="submission" date="2022-03" db="EMBL/GenBank/DDBJ databases">
        <title>Identification of a novel bacterium isolated from mangrove sediments.</title>
        <authorList>
            <person name="Pan X."/>
        </authorList>
    </citation>
    <scope>NUCLEOTIDE SEQUENCE</scope>
    <source>
        <strain evidence="3">B2637</strain>
    </source>
</reference>
<dbReference type="InterPro" id="IPR020889">
    <property type="entry name" value="LipoPS_assembly_LptD"/>
</dbReference>
<accession>A0ABT0A7N5</accession>
<comment type="subcellular location">
    <subcellularLocation>
        <location evidence="1">Cell outer membrane</location>
    </subcellularLocation>
</comment>
<dbReference type="Gene3D" id="2.60.450.10">
    <property type="entry name" value="Lipopolysaccharide (LPS) transport protein A like domain"/>
    <property type="match status" value="1"/>
</dbReference>